<protein>
    <submittedName>
        <fullName evidence="1">Uncharacterized protein</fullName>
    </submittedName>
</protein>
<evidence type="ECO:0000313" key="2">
    <source>
        <dbReference type="Proteomes" id="UP000315395"/>
    </source>
</evidence>
<organism evidence="1 2">
    <name type="scientific">Ornithinimicrobium ciconiae</name>
    <dbReference type="NCBI Taxonomy" id="2594265"/>
    <lineage>
        <taxon>Bacteria</taxon>
        <taxon>Bacillati</taxon>
        <taxon>Actinomycetota</taxon>
        <taxon>Actinomycetes</taxon>
        <taxon>Micrococcales</taxon>
        <taxon>Ornithinimicrobiaceae</taxon>
        <taxon>Ornithinimicrobium</taxon>
    </lineage>
</organism>
<proteinExistence type="predicted"/>
<dbReference type="Proteomes" id="UP000315395">
    <property type="component" value="Chromosome"/>
</dbReference>
<dbReference type="KEGG" id="orz:FNH13_15540"/>
<dbReference type="RefSeq" id="WP_143784272.1">
    <property type="nucleotide sequence ID" value="NZ_CP041616.1"/>
</dbReference>
<gene>
    <name evidence="1" type="ORF">FNH13_15540</name>
</gene>
<reference evidence="1 2" key="1">
    <citation type="submission" date="2019-07" db="EMBL/GenBank/DDBJ databases">
        <title>complete genome sequencing of Ornithinimicrobium sp. H23M54.</title>
        <authorList>
            <person name="Bae J.-W."/>
            <person name="Lee S.-Y."/>
        </authorList>
    </citation>
    <scope>NUCLEOTIDE SEQUENCE [LARGE SCALE GENOMIC DNA]</scope>
    <source>
        <strain evidence="1 2">H23M54</strain>
    </source>
</reference>
<name>A0A516GDG9_9MICO</name>
<evidence type="ECO:0000313" key="1">
    <source>
        <dbReference type="EMBL" id="QDO89569.1"/>
    </source>
</evidence>
<accession>A0A516GDG9</accession>
<dbReference type="OrthoDB" id="9816539at2"/>
<dbReference type="AlphaFoldDB" id="A0A516GDG9"/>
<dbReference type="EMBL" id="CP041616">
    <property type="protein sequence ID" value="QDO89569.1"/>
    <property type="molecule type" value="Genomic_DNA"/>
</dbReference>
<keyword evidence="2" id="KW-1185">Reference proteome</keyword>
<sequence>MSRAAGIEPVDWPEALEPLRALASPAVATELSRLCVRAQSEQEADLTAEDIALIARPFRYMVDLAGDDALTSAGWMKPTYVQQIYTDLGFDEDWYGKGNREDQVGAVTEL</sequence>